<keyword evidence="6" id="KW-0349">Heme</keyword>
<evidence type="ECO:0000256" key="9">
    <source>
        <dbReference type="ARBA" id="ARBA00022848"/>
    </source>
</evidence>
<comment type="catalytic activity">
    <reaction evidence="13">
        <text>a 1,2-diacyl-sn-glycero-3-phospho-(1D-myo-inositol)(in) = a 1,2-diacyl-sn-glycero-3-phospho-(1D-myo-inositol)(out)</text>
        <dbReference type="Rhea" id="RHEA:38691"/>
        <dbReference type="ChEBI" id="CHEBI:57880"/>
    </reaction>
    <physiologicalReaction direction="left-to-right" evidence="13">
        <dbReference type="Rhea" id="RHEA:38692"/>
    </physiologicalReaction>
</comment>
<dbReference type="GO" id="GO:0005789">
    <property type="term" value="C:endoplasmic reticulum membrane"/>
    <property type="evidence" value="ECO:0007669"/>
    <property type="project" value="UniProtKB-SubCell"/>
</dbReference>
<keyword evidence="9 15" id="KW-0492">Microsome</keyword>
<feature type="non-terminal residue" evidence="17">
    <location>
        <position position="1"/>
    </location>
</feature>
<dbReference type="PANTHER" id="PTHR47669">
    <property type="entry name" value="PHOSPHATIDYLINOSITOL TRANSFER PROTEIN SFH5"/>
    <property type="match status" value="1"/>
</dbReference>
<keyword evidence="8 15" id="KW-0256">Endoplasmic reticulum</keyword>
<dbReference type="AlphaFoldDB" id="A0A4S2MUV8"/>
<evidence type="ECO:0000256" key="10">
    <source>
        <dbReference type="ARBA" id="ARBA00023004"/>
    </source>
</evidence>
<dbReference type="CDD" id="cd00170">
    <property type="entry name" value="SEC14"/>
    <property type="match status" value="1"/>
</dbReference>
<dbReference type="GO" id="GO:0046872">
    <property type="term" value="F:metal ion binding"/>
    <property type="evidence" value="ECO:0007669"/>
    <property type="project" value="UniProtKB-KW"/>
</dbReference>
<keyword evidence="7" id="KW-0479">Metal-binding</keyword>
<evidence type="ECO:0000256" key="12">
    <source>
        <dbReference type="ARBA" id="ARBA00023136"/>
    </source>
</evidence>
<dbReference type="SUPFAM" id="SSF46938">
    <property type="entry name" value="CRAL/TRIO N-terminal domain"/>
    <property type="match status" value="1"/>
</dbReference>
<evidence type="ECO:0000256" key="13">
    <source>
        <dbReference type="ARBA" id="ARBA00024146"/>
    </source>
</evidence>
<evidence type="ECO:0000256" key="4">
    <source>
        <dbReference type="ARBA" id="ARBA00022448"/>
    </source>
</evidence>
<dbReference type="OrthoDB" id="75724at2759"/>
<dbReference type="GO" id="GO:0043001">
    <property type="term" value="P:Golgi to plasma membrane protein transport"/>
    <property type="evidence" value="ECO:0007669"/>
    <property type="project" value="TreeGrafter"/>
</dbReference>
<dbReference type="GO" id="GO:0005886">
    <property type="term" value="C:plasma membrane"/>
    <property type="evidence" value="ECO:0007669"/>
    <property type="project" value="TreeGrafter"/>
</dbReference>
<evidence type="ECO:0000256" key="15">
    <source>
        <dbReference type="RuleBase" id="RU367059"/>
    </source>
</evidence>
<comment type="similarity">
    <text evidence="3 15">Belongs to the SFH5 family.</text>
</comment>
<dbReference type="InterPro" id="IPR036273">
    <property type="entry name" value="CRAL/TRIO_N_dom_sf"/>
</dbReference>
<keyword evidence="18" id="KW-1185">Reference proteome</keyword>
<dbReference type="FunCoup" id="A0A4S2MUV8">
    <property type="interactions" value="35"/>
</dbReference>
<dbReference type="GO" id="GO:0005829">
    <property type="term" value="C:cytosol"/>
    <property type="evidence" value="ECO:0007669"/>
    <property type="project" value="TreeGrafter"/>
</dbReference>
<dbReference type="InParanoid" id="A0A4S2MUV8"/>
<dbReference type="PROSITE" id="PS50191">
    <property type="entry name" value="CRAL_TRIO"/>
    <property type="match status" value="1"/>
</dbReference>
<dbReference type="Pfam" id="PF00650">
    <property type="entry name" value="CRAL_TRIO"/>
    <property type="match status" value="1"/>
</dbReference>
<evidence type="ECO:0000256" key="7">
    <source>
        <dbReference type="ARBA" id="ARBA00022723"/>
    </source>
</evidence>
<keyword evidence="5 15" id="KW-0963">Cytoplasm</keyword>
<evidence type="ECO:0000256" key="5">
    <source>
        <dbReference type="ARBA" id="ARBA00022490"/>
    </source>
</evidence>
<evidence type="ECO:0000256" key="3">
    <source>
        <dbReference type="ARBA" id="ARBA00006667"/>
    </source>
</evidence>
<dbReference type="Proteomes" id="UP000298138">
    <property type="component" value="Unassembled WGS sequence"/>
</dbReference>
<dbReference type="GO" id="GO:0008526">
    <property type="term" value="F:phosphatidylinositol transfer activity"/>
    <property type="evidence" value="ECO:0007669"/>
    <property type="project" value="UniProtKB-UniRule"/>
</dbReference>
<keyword evidence="4 15" id="KW-0813">Transport</keyword>
<dbReference type="InterPro" id="IPR001251">
    <property type="entry name" value="CRAL-TRIO_dom"/>
</dbReference>
<gene>
    <name evidence="17" type="ORF">EX30DRAFT_294569</name>
</gene>
<dbReference type="PANTHER" id="PTHR47669:SF1">
    <property type="entry name" value="PHOSPHATIDYLINOSITOL TRANSFER PROTEIN SFH5"/>
    <property type="match status" value="1"/>
</dbReference>
<dbReference type="InterPro" id="IPR042938">
    <property type="entry name" value="Sfh5"/>
</dbReference>
<evidence type="ECO:0000313" key="17">
    <source>
        <dbReference type="EMBL" id="TGZ80276.1"/>
    </source>
</evidence>
<organism evidence="17 18">
    <name type="scientific">Ascodesmis nigricans</name>
    <dbReference type="NCBI Taxonomy" id="341454"/>
    <lineage>
        <taxon>Eukaryota</taxon>
        <taxon>Fungi</taxon>
        <taxon>Dikarya</taxon>
        <taxon>Ascomycota</taxon>
        <taxon>Pezizomycotina</taxon>
        <taxon>Pezizomycetes</taxon>
        <taxon>Pezizales</taxon>
        <taxon>Ascodesmidaceae</taxon>
        <taxon>Ascodesmis</taxon>
    </lineage>
</organism>
<dbReference type="Gene3D" id="3.40.525.10">
    <property type="entry name" value="CRAL-TRIO lipid binding domain"/>
    <property type="match status" value="1"/>
</dbReference>
<evidence type="ECO:0000259" key="16">
    <source>
        <dbReference type="PROSITE" id="PS50191"/>
    </source>
</evidence>
<evidence type="ECO:0000313" key="18">
    <source>
        <dbReference type="Proteomes" id="UP000298138"/>
    </source>
</evidence>
<sequence>FATGLILQKFLRANHNDVARAFLQLQDTMKWRRSFFGPGGEIEKGWDEEKFKGLGYTSVIPRSNSSSSSNDRPIVISWNIYGATKDIRHTFTPLPEFLRWRVALMETTLSSLSLATAVHPIPDHTFGADPYQCLQIHDYLSVSFLRLPKEVREASKQTIELFGRYYPETLEKKVMVNVPAVMGWVFGLVRRVVARETVGKMVVLGRGGDLSGVLGVGGVPGRYGGVGGELEVV</sequence>
<evidence type="ECO:0000256" key="6">
    <source>
        <dbReference type="ARBA" id="ARBA00022617"/>
    </source>
</evidence>
<dbReference type="SUPFAM" id="SSF52087">
    <property type="entry name" value="CRAL/TRIO domain"/>
    <property type="match status" value="1"/>
</dbReference>
<dbReference type="InterPro" id="IPR036865">
    <property type="entry name" value="CRAL-TRIO_dom_sf"/>
</dbReference>
<keyword evidence="11 15" id="KW-0445">Lipid transport</keyword>
<feature type="domain" description="CRAL-TRIO" evidence="16">
    <location>
        <begin position="47"/>
        <end position="231"/>
    </location>
</feature>
<evidence type="ECO:0000256" key="14">
    <source>
        <dbReference type="ARBA" id="ARBA00024180"/>
    </source>
</evidence>
<reference evidence="17 18" key="1">
    <citation type="submission" date="2019-04" db="EMBL/GenBank/DDBJ databases">
        <title>Comparative genomics and transcriptomics to analyze fruiting body development in filamentous ascomycetes.</title>
        <authorList>
            <consortium name="DOE Joint Genome Institute"/>
            <person name="Lutkenhaus R."/>
            <person name="Traeger S."/>
            <person name="Breuer J."/>
            <person name="Kuo A."/>
            <person name="Lipzen A."/>
            <person name="Pangilinan J."/>
            <person name="Dilworth D."/>
            <person name="Sandor L."/>
            <person name="Poggeler S."/>
            <person name="Barry K."/>
            <person name="Grigoriev I.V."/>
            <person name="Nowrousian M."/>
        </authorList>
    </citation>
    <scope>NUCLEOTIDE SEQUENCE [LARGE SCALE GENOMIC DNA]</scope>
    <source>
        <strain evidence="17 18">CBS 389.68</strain>
    </source>
</reference>
<dbReference type="GO" id="GO:0032541">
    <property type="term" value="C:cortical endoplasmic reticulum"/>
    <property type="evidence" value="ECO:0007669"/>
    <property type="project" value="TreeGrafter"/>
</dbReference>
<comment type="cofactor">
    <cofactor evidence="1">
        <name>heme b</name>
        <dbReference type="ChEBI" id="CHEBI:60344"/>
    </cofactor>
</comment>
<evidence type="ECO:0000256" key="11">
    <source>
        <dbReference type="ARBA" id="ARBA00023055"/>
    </source>
</evidence>
<accession>A0A4S2MUV8</accession>
<keyword evidence="12 15" id="KW-0472">Membrane</keyword>
<name>A0A4S2MUV8_9PEZI</name>
<comment type="function">
    <text evidence="14">Non-classical phosphatidylinositol (PtdIns) transfer protein (PITP), which exhibits PtdIns-binding/transfer activity in the absence of detectable PtdCho-binding/transfer activity. Regulates PtdIns(4,5)P2 homeostasis at the plasma membrane. Heme-binding protein that may play a role in organic oxidant-induced stress responses.</text>
</comment>
<dbReference type="EMBL" id="ML220125">
    <property type="protein sequence ID" value="TGZ80276.1"/>
    <property type="molecule type" value="Genomic_DNA"/>
</dbReference>
<feature type="non-terminal residue" evidence="17">
    <location>
        <position position="233"/>
    </location>
</feature>
<protein>
    <recommendedName>
        <fullName evidence="15">Phosphatidylinositol transfer protein SFH5</fullName>
        <shortName evidence="15">PITP SFH5</shortName>
    </recommendedName>
</protein>
<dbReference type="GO" id="GO:0017157">
    <property type="term" value="P:regulation of exocytosis"/>
    <property type="evidence" value="ECO:0007669"/>
    <property type="project" value="TreeGrafter"/>
</dbReference>
<comment type="subcellular location">
    <subcellularLocation>
        <location evidence="15">Cytoplasm</location>
    </subcellularLocation>
    <subcellularLocation>
        <location evidence="2 15">Endoplasmic reticulum membrane</location>
        <topology evidence="2 15">Peripheral membrane protein</topology>
    </subcellularLocation>
    <subcellularLocation>
        <location evidence="15">Microsome membrane</location>
        <topology evidence="15">Peripheral membrane protein</topology>
    </subcellularLocation>
</comment>
<dbReference type="STRING" id="341454.A0A4S2MUV8"/>
<evidence type="ECO:0000256" key="1">
    <source>
        <dbReference type="ARBA" id="ARBA00001970"/>
    </source>
</evidence>
<evidence type="ECO:0000256" key="8">
    <source>
        <dbReference type="ARBA" id="ARBA00022824"/>
    </source>
</evidence>
<keyword evidence="10" id="KW-0408">Iron</keyword>
<proteinExistence type="inferred from homology"/>
<evidence type="ECO:0000256" key="2">
    <source>
        <dbReference type="ARBA" id="ARBA00004406"/>
    </source>
</evidence>